<dbReference type="InterPro" id="IPR017945">
    <property type="entry name" value="DHBP_synth_RibB-like_a/b_dom"/>
</dbReference>
<dbReference type="AlphaFoldDB" id="A0A1G5S2K7"/>
<evidence type="ECO:0000256" key="4">
    <source>
        <dbReference type="ARBA" id="ARBA00015492"/>
    </source>
</evidence>
<protein>
    <recommendedName>
        <fullName evidence="4 13">Threonylcarbamoyl-AMP synthase</fullName>
        <shortName evidence="13">TC-AMP synthase</shortName>
        <ecNumber evidence="3 13">2.7.7.87</ecNumber>
    </recommendedName>
    <alternativeName>
        <fullName evidence="11 13">L-threonylcarbamoyladenylate synthase</fullName>
    </alternativeName>
</protein>
<evidence type="ECO:0000259" key="15">
    <source>
        <dbReference type="PROSITE" id="PS51163"/>
    </source>
</evidence>
<feature type="domain" description="YrdC-like" evidence="15">
    <location>
        <begin position="35"/>
        <end position="221"/>
    </location>
</feature>
<keyword evidence="10 13" id="KW-0067">ATP-binding</keyword>
<feature type="binding site" evidence="14">
    <location>
        <position position="173"/>
    </location>
    <ligand>
        <name>ATP</name>
        <dbReference type="ChEBI" id="CHEBI:30616"/>
    </ligand>
</feature>
<evidence type="ECO:0000256" key="7">
    <source>
        <dbReference type="ARBA" id="ARBA00022694"/>
    </source>
</evidence>
<dbReference type="InterPro" id="IPR050156">
    <property type="entry name" value="TC-AMP_synthase_SUA5"/>
</dbReference>
<comment type="function">
    <text evidence="13">Required for the formation of a threonylcarbamoyl group on adenosine at position 37 (t(6)A37) in tRNAs that read codons beginning with adenine.</text>
</comment>
<comment type="subcellular location">
    <subcellularLocation>
        <location evidence="1 13">Cytoplasm</location>
    </subcellularLocation>
</comment>
<gene>
    <name evidence="16" type="ORF">SAMN03080599_02360</name>
</gene>
<evidence type="ECO:0000256" key="5">
    <source>
        <dbReference type="ARBA" id="ARBA00022490"/>
    </source>
</evidence>
<keyword evidence="5 13" id="KW-0963">Cytoplasm</keyword>
<dbReference type="PANTHER" id="PTHR17490">
    <property type="entry name" value="SUA5"/>
    <property type="match status" value="1"/>
</dbReference>
<dbReference type="SUPFAM" id="SSF55821">
    <property type="entry name" value="YrdC/RibB"/>
    <property type="match status" value="1"/>
</dbReference>
<evidence type="ECO:0000256" key="1">
    <source>
        <dbReference type="ARBA" id="ARBA00004496"/>
    </source>
</evidence>
<dbReference type="EC" id="2.7.7.87" evidence="3 13"/>
<name>A0A1G5S2K7_9FIRM</name>
<accession>A0A1G5S2K7</accession>
<dbReference type="Proteomes" id="UP000199208">
    <property type="component" value="Unassembled WGS sequence"/>
</dbReference>
<dbReference type="PROSITE" id="PS51163">
    <property type="entry name" value="YRDC"/>
    <property type="match status" value="1"/>
</dbReference>
<evidence type="ECO:0000313" key="16">
    <source>
        <dbReference type="EMBL" id="SCZ80615.1"/>
    </source>
</evidence>
<dbReference type="InterPro" id="IPR038385">
    <property type="entry name" value="Sua5/YwlC_C"/>
</dbReference>
<feature type="binding site" evidence="14">
    <location>
        <position position="165"/>
    </location>
    <ligand>
        <name>ATP</name>
        <dbReference type="ChEBI" id="CHEBI:30616"/>
    </ligand>
</feature>
<comment type="similarity">
    <text evidence="2 13">Belongs to the SUA5 family.</text>
</comment>
<evidence type="ECO:0000256" key="13">
    <source>
        <dbReference type="PIRNR" id="PIRNR004930"/>
    </source>
</evidence>
<keyword evidence="6 13" id="KW-0808">Transferase</keyword>
<keyword evidence="17" id="KW-1185">Reference proteome</keyword>
<evidence type="ECO:0000256" key="14">
    <source>
        <dbReference type="PIRSR" id="PIRSR004930-1"/>
    </source>
</evidence>
<dbReference type="PIRSF" id="PIRSF004930">
    <property type="entry name" value="Tln_factor_SUA5"/>
    <property type="match status" value="1"/>
</dbReference>
<feature type="binding site" evidence="14">
    <location>
        <position position="259"/>
    </location>
    <ligand>
        <name>ATP</name>
        <dbReference type="ChEBI" id="CHEBI:30616"/>
    </ligand>
</feature>
<dbReference type="Gene3D" id="3.90.870.10">
    <property type="entry name" value="DHBP synthase"/>
    <property type="match status" value="1"/>
</dbReference>
<dbReference type="FunFam" id="3.90.870.10:FF:000009">
    <property type="entry name" value="Threonylcarbamoyl-AMP synthase, putative"/>
    <property type="match status" value="1"/>
</dbReference>
<evidence type="ECO:0000256" key="2">
    <source>
        <dbReference type="ARBA" id="ARBA00007663"/>
    </source>
</evidence>
<dbReference type="GO" id="GO:0008033">
    <property type="term" value="P:tRNA processing"/>
    <property type="evidence" value="ECO:0007669"/>
    <property type="project" value="UniProtKB-KW"/>
</dbReference>
<keyword evidence="8 13" id="KW-0548">Nucleotidyltransferase</keyword>
<feature type="binding site" evidence="14">
    <location>
        <position position="163"/>
    </location>
    <ligand>
        <name>L-threonine</name>
        <dbReference type="ChEBI" id="CHEBI:57926"/>
    </ligand>
</feature>
<reference evidence="16 17" key="1">
    <citation type="submission" date="2016-10" db="EMBL/GenBank/DDBJ databases">
        <authorList>
            <person name="de Groot N.N."/>
        </authorList>
    </citation>
    <scope>NUCLEOTIDE SEQUENCE [LARGE SCALE GENOMIC DNA]</scope>
    <source>
        <strain evidence="16 17">DSM 2784</strain>
    </source>
</reference>
<feature type="binding site" evidence="14">
    <location>
        <position position="139"/>
    </location>
    <ligand>
        <name>ATP</name>
        <dbReference type="ChEBI" id="CHEBI:30616"/>
    </ligand>
</feature>
<dbReference type="NCBIfam" id="TIGR00057">
    <property type="entry name" value="L-threonylcarbamoyladenylate synthase"/>
    <property type="match status" value="1"/>
</dbReference>
<evidence type="ECO:0000256" key="3">
    <source>
        <dbReference type="ARBA" id="ARBA00012584"/>
    </source>
</evidence>
<evidence type="ECO:0000256" key="10">
    <source>
        <dbReference type="ARBA" id="ARBA00022840"/>
    </source>
</evidence>
<dbReference type="Pfam" id="PF01300">
    <property type="entry name" value="Sua5_yciO_yrdC"/>
    <property type="match status" value="1"/>
</dbReference>
<dbReference type="Gene3D" id="3.40.50.11030">
    <property type="entry name" value="Threonylcarbamoyl-AMP synthase, C-terminal domain"/>
    <property type="match status" value="1"/>
</dbReference>
<dbReference type="GO" id="GO:0061710">
    <property type="term" value="F:L-threonylcarbamoyladenylate synthase"/>
    <property type="evidence" value="ECO:0007669"/>
    <property type="project" value="UniProtKB-EC"/>
</dbReference>
<organism evidence="16 17">
    <name type="scientific">Acidaminobacter hydrogenoformans DSM 2784</name>
    <dbReference type="NCBI Taxonomy" id="1120920"/>
    <lineage>
        <taxon>Bacteria</taxon>
        <taxon>Bacillati</taxon>
        <taxon>Bacillota</taxon>
        <taxon>Clostridia</taxon>
        <taxon>Peptostreptococcales</taxon>
        <taxon>Acidaminobacteraceae</taxon>
        <taxon>Acidaminobacter</taxon>
    </lineage>
</organism>
<evidence type="ECO:0000256" key="11">
    <source>
        <dbReference type="ARBA" id="ARBA00029774"/>
    </source>
</evidence>
<feature type="binding site" evidence="14">
    <location>
        <position position="57"/>
    </location>
    <ligand>
        <name>L-threonine</name>
        <dbReference type="ChEBI" id="CHEBI:57926"/>
    </ligand>
</feature>
<dbReference type="GO" id="GO:0006450">
    <property type="term" value="P:regulation of translational fidelity"/>
    <property type="evidence" value="ECO:0007669"/>
    <property type="project" value="TreeGrafter"/>
</dbReference>
<dbReference type="InterPro" id="IPR005145">
    <property type="entry name" value="Sua5_C"/>
</dbReference>
<feature type="binding site" evidence="14">
    <location>
        <position position="203"/>
    </location>
    <ligand>
        <name>L-threonine</name>
        <dbReference type="ChEBI" id="CHEBI:57926"/>
    </ligand>
</feature>
<dbReference type="InterPro" id="IPR006070">
    <property type="entry name" value="Sua5-like_dom"/>
</dbReference>
<dbReference type="EMBL" id="FMWL01000013">
    <property type="protein sequence ID" value="SCZ80615.1"/>
    <property type="molecule type" value="Genomic_DNA"/>
</dbReference>
<evidence type="ECO:0000256" key="12">
    <source>
        <dbReference type="ARBA" id="ARBA00048366"/>
    </source>
</evidence>
<dbReference type="GO" id="GO:0003725">
    <property type="term" value="F:double-stranded RNA binding"/>
    <property type="evidence" value="ECO:0007669"/>
    <property type="project" value="UniProtKB-UniRule"/>
</dbReference>
<evidence type="ECO:0000256" key="8">
    <source>
        <dbReference type="ARBA" id="ARBA00022695"/>
    </source>
</evidence>
<sequence>MVQAKCGEGRVKDFADGYGTHNTLILGADTAAISEEDLLRAAALLREGETVAFPTETVYGLGGNALKPMAIRKIFKAKGRPADNPLIVHIADREALDGLVREVTPLAEALMAAFWPGPLTLVMKKQPEVPSEVTGGLDTVAVRMPAHPLARRLIRLSGVPVAAPSANLSGRPSPTRCEDVIRDLSGRVACILCGALSDIGLESTVVDVTGSEPVVLRPGGITLEMIRAAVGTGRHDEAVDRKLVEGEAARSPGMKYTHYAPEAEVILFRGDPEAVLAEICARAKQLSLEGKRVGVMTFDERAQAYSDCGEVISLGSCFQPEQVAQNLFRTLRTFDERAVDVVLSETIEDSGLGKAIMNRLIKAAGYRIVQVEKS</sequence>
<feature type="binding site" evidence="14">
    <location>
        <position position="143"/>
    </location>
    <ligand>
        <name>L-threonine</name>
        <dbReference type="ChEBI" id="CHEBI:57926"/>
    </ligand>
</feature>
<feature type="binding site" evidence="14">
    <location>
        <position position="89"/>
    </location>
    <ligand>
        <name>L-threonine</name>
        <dbReference type="ChEBI" id="CHEBI:57926"/>
    </ligand>
</feature>
<dbReference type="Pfam" id="PF03481">
    <property type="entry name" value="Sua5_C"/>
    <property type="match status" value="1"/>
</dbReference>
<keyword evidence="9 13" id="KW-0547">Nucleotide-binding</keyword>
<dbReference type="STRING" id="1120920.SAMN03080599_02360"/>
<dbReference type="RefSeq" id="WP_242870894.1">
    <property type="nucleotide sequence ID" value="NZ_FMWL01000013.1"/>
</dbReference>
<evidence type="ECO:0000256" key="9">
    <source>
        <dbReference type="ARBA" id="ARBA00022741"/>
    </source>
</evidence>
<dbReference type="InterPro" id="IPR010923">
    <property type="entry name" value="T(6)A37_SUA5"/>
</dbReference>
<feature type="binding site" evidence="14">
    <location>
        <position position="80"/>
    </location>
    <ligand>
        <name>ATP</name>
        <dbReference type="ChEBI" id="CHEBI:30616"/>
    </ligand>
</feature>
<evidence type="ECO:0000256" key="6">
    <source>
        <dbReference type="ARBA" id="ARBA00022679"/>
    </source>
</evidence>
<dbReference type="PANTHER" id="PTHR17490:SF16">
    <property type="entry name" value="THREONYLCARBAMOYL-AMP SYNTHASE"/>
    <property type="match status" value="1"/>
</dbReference>
<feature type="binding site" evidence="14">
    <location>
        <position position="217"/>
    </location>
    <ligand>
        <name>ATP</name>
        <dbReference type="ChEBI" id="CHEBI:30616"/>
    </ligand>
</feature>
<proteinExistence type="inferred from homology"/>
<dbReference type="GO" id="GO:0005737">
    <property type="term" value="C:cytoplasm"/>
    <property type="evidence" value="ECO:0007669"/>
    <property type="project" value="UniProtKB-SubCell"/>
</dbReference>
<evidence type="ECO:0000313" key="17">
    <source>
        <dbReference type="Proteomes" id="UP000199208"/>
    </source>
</evidence>
<feature type="binding site" evidence="14">
    <location>
        <position position="84"/>
    </location>
    <ligand>
        <name>ATP</name>
        <dbReference type="ChEBI" id="CHEBI:30616"/>
    </ligand>
</feature>
<comment type="catalytic activity">
    <reaction evidence="12 13">
        <text>L-threonine + hydrogencarbonate + ATP = L-threonylcarbamoyladenylate + diphosphate + H2O</text>
        <dbReference type="Rhea" id="RHEA:36407"/>
        <dbReference type="ChEBI" id="CHEBI:15377"/>
        <dbReference type="ChEBI" id="CHEBI:17544"/>
        <dbReference type="ChEBI" id="CHEBI:30616"/>
        <dbReference type="ChEBI" id="CHEBI:33019"/>
        <dbReference type="ChEBI" id="CHEBI:57926"/>
        <dbReference type="ChEBI" id="CHEBI:73682"/>
        <dbReference type="EC" id="2.7.7.87"/>
    </reaction>
</comment>
<dbReference type="GO" id="GO:0005524">
    <property type="term" value="F:ATP binding"/>
    <property type="evidence" value="ECO:0007669"/>
    <property type="project" value="UniProtKB-UniRule"/>
</dbReference>
<keyword evidence="7 13" id="KW-0819">tRNA processing</keyword>
<dbReference type="GO" id="GO:0000049">
    <property type="term" value="F:tRNA binding"/>
    <property type="evidence" value="ECO:0007669"/>
    <property type="project" value="TreeGrafter"/>
</dbReference>